<keyword evidence="3" id="KW-1185">Reference proteome</keyword>
<dbReference type="Gene3D" id="1.10.1660.10">
    <property type="match status" value="1"/>
</dbReference>
<dbReference type="Pfam" id="PF13411">
    <property type="entry name" value="MerR_1"/>
    <property type="match status" value="1"/>
</dbReference>
<dbReference type="EMBL" id="JAPNKE010000002">
    <property type="protein sequence ID" value="MCY1006522.1"/>
    <property type="molecule type" value="Genomic_DNA"/>
</dbReference>
<proteinExistence type="predicted"/>
<reference evidence="2" key="1">
    <citation type="submission" date="2022-11" db="EMBL/GenBank/DDBJ databases">
        <title>Minimal conservation of predation-associated metabolite biosynthetic gene clusters underscores biosynthetic potential of Myxococcota including descriptions for ten novel species: Archangium lansinium sp. nov., Myxococcus landrumus sp. nov., Nannocystis bai.</title>
        <authorList>
            <person name="Ahearne A."/>
            <person name="Stevens C."/>
            <person name="Phillips K."/>
        </authorList>
    </citation>
    <scope>NUCLEOTIDE SEQUENCE</scope>
    <source>
        <strain evidence="2">Na p29</strain>
    </source>
</reference>
<dbReference type="Proteomes" id="UP001150924">
    <property type="component" value="Unassembled WGS sequence"/>
</dbReference>
<accession>A0A9X3IVP8</accession>
<sequence length="204" mass="22076">MKPLRPGTAVHALPAATLPAAPAMPTALTEAQIRDIEASSPEGLSSQQLVAVFEDADVKFSEANLRRYVQLGLVPRSRRVGHKGKHLGSHGVYPIRAVRRINTIKKLMAERYTIEEIQAKFLTFKDSIEILDEALEELLSAFAAKIDAEDPSPRRDSLYGELRSLRSAADALLSGVYRLEKLLIAGGGAVRPRGGGAASPTELL</sequence>
<comment type="caution">
    <text evidence="2">The sequence shown here is derived from an EMBL/GenBank/DDBJ whole genome shotgun (WGS) entry which is preliminary data.</text>
</comment>
<organism evidence="2 3">
    <name type="scientific">Nannocystis pusilla</name>
    <dbReference type="NCBI Taxonomy" id="889268"/>
    <lineage>
        <taxon>Bacteria</taxon>
        <taxon>Pseudomonadati</taxon>
        <taxon>Myxococcota</taxon>
        <taxon>Polyangia</taxon>
        <taxon>Nannocystales</taxon>
        <taxon>Nannocystaceae</taxon>
        <taxon>Nannocystis</taxon>
    </lineage>
</organism>
<protein>
    <submittedName>
        <fullName evidence="2">MerR family transcriptional regulator</fullName>
    </submittedName>
</protein>
<evidence type="ECO:0000259" key="1">
    <source>
        <dbReference type="Pfam" id="PF13411"/>
    </source>
</evidence>
<dbReference type="InterPro" id="IPR000551">
    <property type="entry name" value="MerR-type_HTH_dom"/>
</dbReference>
<dbReference type="InterPro" id="IPR009061">
    <property type="entry name" value="DNA-bd_dom_put_sf"/>
</dbReference>
<dbReference type="GO" id="GO:0003677">
    <property type="term" value="F:DNA binding"/>
    <property type="evidence" value="ECO:0007669"/>
    <property type="project" value="InterPro"/>
</dbReference>
<dbReference type="AlphaFoldDB" id="A0A9X3IVP8"/>
<dbReference type="RefSeq" id="WP_267768760.1">
    <property type="nucleotide sequence ID" value="NZ_JAPNKE010000002.1"/>
</dbReference>
<gene>
    <name evidence="2" type="ORF">OV079_13355</name>
</gene>
<dbReference type="SUPFAM" id="SSF46955">
    <property type="entry name" value="Putative DNA-binding domain"/>
    <property type="match status" value="1"/>
</dbReference>
<feature type="domain" description="HTH merR-type" evidence="1">
    <location>
        <begin position="59"/>
        <end position="119"/>
    </location>
</feature>
<name>A0A9X3IVP8_9BACT</name>
<dbReference type="GO" id="GO:0006355">
    <property type="term" value="P:regulation of DNA-templated transcription"/>
    <property type="evidence" value="ECO:0007669"/>
    <property type="project" value="InterPro"/>
</dbReference>
<evidence type="ECO:0000313" key="3">
    <source>
        <dbReference type="Proteomes" id="UP001150924"/>
    </source>
</evidence>
<evidence type="ECO:0000313" key="2">
    <source>
        <dbReference type="EMBL" id="MCY1006522.1"/>
    </source>
</evidence>